<protein>
    <submittedName>
        <fullName evidence="1">Uncharacterized protein</fullName>
    </submittedName>
</protein>
<organism evidence="1 2">
    <name type="scientific">Caerostris darwini</name>
    <dbReference type="NCBI Taxonomy" id="1538125"/>
    <lineage>
        <taxon>Eukaryota</taxon>
        <taxon>Metazoa</taxon>
        <taxon>Ecdysozoa</taxon>
        <taxon>Arthropoda</taxon>
        <taxon>Chelicerata</taxon>
        <taxon>Arachnida</taxon>
        <taxon>Araneae</taxon>
        <taxon>Araneomorphae</taxon>
        <taxon>Entelegynae</taxon>
        <taxon>Araneoidea</taxon>
        <taxon>Araneidae</taxon>
        <taxon>Caerostris</taxon>
    </lineage>
</organism>
<reference evidence="1 2" key="1">
    <citation type="submission" date="2021-06" db="EMBL/GenBank/DDBJ databases">
        <title>Caerostris darwini draft genome.</title>
        <authorList>
            <person name="Kono N."/>
            <person name="Arakawa K."/>
        </authorList>
    </citation>
    <scope>NUCLEOTIDE SEQUENCE [LARGE SCALE GENOMIC DNA]</scope>
</reference>
<dbReference type="EMBL" id="BPLQ01004651">
    <property type="protein sequence ID" value="GIY09510.1"/>
    <property type="molecule type" value="Genomic_DNA"/>
</dbReference>
<dbReference type="Proteomes" id="UP001054837">
    <property type="component" value="Unassembled WGS sequence"/>
</dbReference>
<sequence>MSNLGNEMEKFVIRKDFPLARLGGEVRGNLFRYKGQKMVVKCNNETITSTIYELTAQKCALLTNNTKPVFRNPYSIDTLSAVLPSPLECIHLKLPFYDSSRTIIPGLLPVHCLGGIKMRPQNRPLASAGRLTAVKCHSCPTDTIKSALGCCPRRM</sequence>
<gene>
    <name evidence="1" type="ORF">CDAR_509821</name>
</gene>
<accession>A0AAV4QJA4</accession>
<comment type="caution">
    <text evidence="1">The sequence shown here is derived from an EMBL/GenBank/DDBJ whole genome shotgun (WGS) entry which is preliminary data.</text>
</comment>
<dbReference type="AlphaFoldDB" id="A0AAV4QJA4"/>
<proteinExistence type="predicted"/>
<name>A0AAV4QJA4_9ARAC</name>
<evidence type="ECO:0000313" key="2">
    <source>
        <dbReference type="Proteomes" id="UP001054837"/>
    </source>
</evidence>
<keyword evidence="2" id="KW-1185">Reference proteome</keyword>
<evidence type="ECO:0000313" key="1">
    <source>
        <dbReference type="EMBL" id="GIY09510.1"/>
    </source>
</evidence>